<evidence type="ECO:0000256" key="9">
    <source>
        <dbReference type="ARBA" id="ARBA00022741"/>
    </source>
</evidence>
<dbReference type="Pfam" id="PF02518">
    <property type="entry name" value="HATPase_c"/>
    <property type="match status" value="1"/>
</dbReference>
<dbReference type="GO" id="GO:0005524">
    <property type="term" value="F:ATP binding"/>
    <property type="evidence" value="ECO:0007669"/>
    <property type="project" value="UniProtKB-KW"/>
</dbReference>
<dbReference type="PRINTS" id="PR00344">
    <property type="entry name" value="BCTRLSENSOR"/>
</dbReference>
<evidence type="ECO:0000256" key="3">
    <source>
        <dbReference type="ARBA" id="ARBA00012438"/>
    </source>
</evidence>
<keyword evidence="5" id="KW-0997">Cell inner membrane</keyword>
<organism evidence="18 19">
    <name type="scientific">Phytopseudomonas seleniipraecipitans</name>
    <dbReference type="NCBI Taxonomy" id="640205"/>
    <lineage>
        <taxon>Bacteria</taxon>
        <taxon>Pseudomonadati</taxon>
        <taxon>Pseudomonadota</taxon>
        <taxon>Gammaproteobacteria</taxon>
        <taxon>Pseudomonadales</taxon>
        <taxon>Pseudomonadaceae</taxon>
        <taxon>Phytopseudomonas</taxon>
    </lineage>
</organism>
<evidence type="ECO:0000313" key="19">
    <source>
        <dbReference type="Proteomes" id="UP000243378"/>
    </source>
</evidence>
<comment type="subcellular location">
    <subcellularLocation>
        <location evidence="2">Cell inner membrane</location>
        <topology evidence="2">Multi-pass membrane protein</topology>
    </subcellularLocation>
</comment>
<protein>
    <recommendedName>
        <fullName evidence="3">histidine kinase</fullName>
        <ecNumber evidence="3">2.7.13.3</ecNumber>
    </recommendedName>
</protein>
<evidence type="ECO:0000256" key="12">
    <source>
        <dbReference type="ARBA" id="ARBA00022989"/>
    </source>
</evidence>
<dbReference type="GO" id="GO:0005886">
    <property type="term" value="C:plasma membrane"/>
    <property type="evidence" value="ECO:0007669"/>
    <property type="project" value="UniProtKB-SubCell"/>
</dbReference>
<keyword evidence="14 15" id="KW-0472">Membrane</keyword>
<dbReference type="CDD" id="cd00075">
    <property type="entry name" value="HATPase"/>
    <property type="match status" value="1"/>
</dbReference>
<dbReference type="SUPFAM" id="SSF55874">
    <property type="entry name" value="ATPase domain of HSP90 chaperone/DNA topoisomerase II/histidine kinase"/>
    <property type="match status" value="1"/>
</dbReference>
<evidence type="ECO:0000256" key="5">
    <source>
        <dbReference type="ARBA" id="ARBA00022519"/>
    </source>
</evidence>
<feature type="domain" description="HAMP" evidence="17">
    <location>
        <begin position="193"/>
        <end position="245"/>
    </location>
</feature>
<dbReference type="STRING" id="640205.SAMN05216381_0461"/>
<keyword evidence="8 15" id="KW-0812">Transmembrane</keyword>
<evidence type="ECO:0000259" key="17">
    <source>
        <dbReference type="PROSITE" id="PS50885"/>
    </source>
</evidence>
<dbReference type="SMART" id="SM00304">
    <property type="entry name" value="HAMP"/>
    <property type="match status" value="1"/>
</dbReference>
<evidence type="ECO:0000256" key="15">
    <source>
        <dbReference type="SAM" id="Phobius"/>
    </source>
</evidence>
<dbReference type="InterPro" id="IPR003660">
    <property type="entry name" value="HAMP_dom"/>
</dbReference>
<sequence>MRLLARLWPQRLVHQLAVLLIVALLASHAIAVLLLQRTGALVHPLSRAQVLERLGTAYHAAVELNQGDGERLLISMGGVEARFWIAAEADVPGFEMHPEELRLTAELANELQAPADLIHMQLERIGGGPAREDVLSPAGWEPLRLRSSIRLPSGQYLNALQHPSGAYEWSRLLAYALPVSIVPILLILLFFMARVVRPFRTLAAATERISRGERIAPLSLFGPREAQELSQAFNLMQERLARHVEGRTRMLAALSHDLNTPLTELRLQLELLDDGPLREDLLDSLDELRAMVAETLDFIRDDAVQEPTARLSLTGLLDDLARRYRTLGQPVSWQAGPEVFCRCRPLALKRALTNLIDNALQHGGDAVISLERTETGEISLEILDHGPGIDPGRLDQVFEPFVQLSAEKSARGLGLGLAIARACVQAHGGELTLENRPPAGLCAVLRLPVEGR</sequence>
<dbReference type="InterPro" id="IPR036097">
    <property type="entry name" value="HisK_dim/P_sf"/>
</dbReference>
<evidence type="ECO:0000256" key="1">
    <source>
        <dbReference type="ARBA" id="ARBA00000085"/>
    </source>
</evidence>
<dbReference type="CDD" id="cd06225">
    <property type="entry name" value="HAMP"/>
    <property type="match status" value="1"/>
</dbReference>
<feature type="domain" description="Histidine kinase" evidence="16">
    <location>
        <begin position="253"/>
        <end position="451"/>
    </location>
</feature>
<keyword evidence="13" id="KW-0902">Two-component regulatory system</keyword>
<dbReference type="InterPro" id="IPR003661">
    <property type="entry name" value="HisK_dim/P_dom"/>
</dbReference>
<dbReference type="InterPro" id="IPR050980">
    <property type="entry name" value="2C_sensor_his_kinase"/>
</dbReference>
<evidence type="ECO:0000256" key="13">
    <source>
        <dbReference type="ARBA" id="ARBA00023012"/>
    </source>
</evidence>
<evidence type="ECO:0000256" key="10">
    <source>
        <dbReference type="ARBA" id="ARBA00022777"/>
    </source>
</evidence>
<dbReference type="Pfam" id="PF00512">
    <property type="entry name" value="HisKA"/>
    <property type="match status" value="1"/>
</dbReference>
<dbReference type="Gene3D" id="3.30.565.10">
    <property type="entry name" value="Histidine kinase-like ATPase, C-terminal domain"/>
    <property type="match status" value="1"/>
</dbReference>
<keyword evidence="11" id="KW-0067">ATP-binding</keyword>
<dbReference type="EC" id="2.7.13.3" evidence="3"/>
<dbReference type="InterPro" id="IPR004358">
    <property type="entry name" value="Sig_transdc_His_kin-like_C"/>
</dbReference>
<feature type="transmembrane region" description="Helical" evidence="15">
    <location>
        <begin position="12"/>
        <end position="35"/>
    </location>
</feature>
<evidence type="ECO:0000256" key="8">
    <source>
        <dbReference type="ARBA" id="ARBA00022692"/>
    </source>
</evidence>
<dbReference type="SMART" id="SM00387">
    <property type="entry name" value="HATPase_c"/>
    <property type="match status" value="1"/>
</dbReference>
<dbReference type="InterPro" id="IPR003594">
    <property type="entry name" value="HATPase_dom"/>
</dbReference>
<keyword evidence="9" id="KW-0547">Nucleotide-binding</keyword>
<dbReference type="PANTHER" id="PTHR44936">
    <property type="entry name" value="SENSOR PROTEIN CREC"/>
    <property type="match status" value="1"/>
</dbReference>
<dbReference type="AlphaFoldDB" id="A0A1G7H2X7"/>
<keyword evidence="12 15" id="KW-1133">Transmembrane helix</keyword>
<evidence type="ECO:0000313" key="18">
    <source>
        <dbReference type="EMBL" id="SDE94756.1"/>
    </source>
</evidence>
<dbReference type="SMART" id="SM00388">
    <property type="entry name" value="HisKA"/>
    <property type="match status" value="1"/>
</dbReference>
<comment type="catalytic activity">
    <reaction evidence="1">
        <text>ATP + protein L-histidine = ADP + protein N-phospho-L-histidine.</text>
        <dbReference type="EC" id="2.7.13.3"/>
    </reaction>
</comment>
<dbReference type="EMBL" id="FNBM01000001">
    <property type="protein sequence ID" value="SDE94756.1"/>
    <property type="molecule type" value="Genomic_DNA"/>
</dbReference>
<evidence type="ECO:0000256" key="2">
    <source>
        <dbReference type="ARBA" id="ARBA00004429"/>
    </source>
</evidence>
<dbReference type="Proteomes" id="UP000243378">
    <property type="component" value="Unassembled WGS sequence"/>
</dbReference>
<name>A0A1G7H2X7_9GAMM</name>
<keyword evidence="6" id="KW-0597">Phosphoprotein</keyword>
<dbReference type="PANTHER" id="PTHR44936:SF5">
    <property type="entry name" value="SENSOR HISTIDINE KINASE ENVZ"/>
    <property type="match status" value="1"/>
</dbReference>
<dbReference type="CDD" id="cd00082">
    <property type="entry name" value="HisKA"/>
    <property type="match status" value="1"/>
</dbReference>
<proteinExistence type="predicted"/>
<evidence type="ECO:0000256" key="14">
    <source>
        <dbReference type="ARBA" id="ARBA00023136"/>
    </source>
</evidence>
<accession>A0A1G7H2X7</accession>
<dbReference type="PROSITE" id="PS50109">
    <property type="entry name" value="HIS_KIN"/>
    <property type="match status" value="1"/>
</dbReference>
<evidence type="ECO:0000256" key="11">
    <source>
        <dbReference type="ARBA" id="ARBA00022840"/>
    </source>
</evidence>
<keyword evidence="10 18" id="KW-0418">Kinase</keyword>
<evidence type="ECO:0000256" key="4">
    <source>
        <dbReference type="ARBA" id="ARBA00022475"/>
    </source>
</evidence>
<dbReference type="PROSITE" id="PS50885">
    <property type="entry name" value="HAMP"/>
    <property type="match status" value="1"/>
</dbReference>
<dbReference type="GO" id="GO:0000155">
    <property type="term" value="F:phosphorelay sensor kinase activity"/>
    <property type="evidence" value="ECO:0007669"/>
    <property type="project" value="InterPro"/>
</dbReference>
<reference evidence="18 19" key="1">
    <citation type="submission" date="2016-10" db="EMBL/GenBank/DDBJ databases">
        <authorList>
            <person name="de Groot N.N."/>
        </authorList>
    </citation>
    <scope>NUCLEOTIDE SEQUENCE [LARGE SCALE GENOMIC DNA]</scope>
    <source>
        <strain evidence="18 19">LMG 25475</strain>
    </source>
</reference>
<feature type="transmembrane region" description="Helical" evidence="15">
    <location>
        <begin position="172"/>
        <end position="193"/>
    </location>
</feature>
<gene>
    <name evidence="18" type="ORF">SAMN05216381_0461</name>
</gene>
<dbReference type="InterPro" id="IPR036890">
    <property type="entry name" value="HATPase_C_sf"/>
</dbReference>
<evidence type="ECO:0000256" key="6">
    <source>
        <dbReference type="ARBA" id="ARBA00022553"/>
    </source>
</evidence>
<dbReference type="SUPFAM" id="SSF47384">
    <property type="entry name" value="Homodimeric domain of signal transducing histidine kinase"/>
    <property type="match status" value="1"/>
</dbReference>
<dbReference type="Gene3D" id="1.10.287.130">
    <property type="match status" value="1"/>
</dbReference>
<keyword evidence="7" id="KW-0808">Transferase</keyword>
<evidence type="ECO:0000256" key="7">
    <source>
        <dbReference type="ARBA" id="ARBA00022679"/>
    </source>
</evidence>
<keyword evidence="4" id="KW-1003">Cell membrane</keyword>
<evidence type="ECO:0000259" key="16">
    <source>
        <dbReference type="PROSITE" id="PS50109"/>
    </source>
</evidence>
<dbReference type="InterPro" id="IPR005467">
    <property type="entry name" value="His_kinase_dom"/>
</dbReference>
<dbReference type="Pfam" id="PF00672">
    <property type="entry name" value="HAMP"/>
    <property type="match status" value="1"/>
</dbReference>